<proteinExistence type="predicted"/>
<accession>A0ABQ1J606</accession>
<keyword evidence="2" id="KW-1185">Reference proteome</keyword>
<comment type="caution">
    <text evidence="1">The sequence shown here is derived from an EMBL/GenBank/DDBJ whole genome shotgun (WGS) entry which is preliminary data.</text>
</comment>
<dbReference type="Proteomes" id="UP000603352">
    <property type="component" value="Unassembled WGS sequence"/>
</dbReference>
<evidence type="ECO:0000313" key="1">
    <source>
        <dbReference type="EMBL" id="GGB60854.1"/>
    </source>
</evidence>
<organism evidence="1 2">
    <name type="scientific">Tistrella bauzanensis</name>
    <dbReference type="NCBI Taxonomy" id="657419"/>
    <lineage>
        <taxon>Bacteria</taxon>
        <taxon>Pseudomonadati</taxon>
        <taxon>Pseudomonadota</taxon>
        <taxon>Alphaproteobacteria</taxon>
        <taxon>Geminicoccales</taxon>
        <taxon>Geminicoccaceae</taxon>
        <taxon>Tistrella</taxon>
    </lineage>
</organism>
<dbReference type="RefSeq" id="WP_188582576.1">
    <property type="nucleotide sequence ID" value="NZ_CP121006.1"/>
</dbReference>
<dbReference type="EMBL" id="BMDZ01000097">
    <property type="protein sequence ID" value="GGB60854.1"/>
    <property type="molecule type" value="Genomic_DNA"/>
</dbReference>
<protein>
    <submittedName>
        <fullName evidence="1">Uncharacterized protein</fullName>
    </submittedName>
</protein>
<evidence type="ECO:0000313" key="2">
    <source>
        <dbReference type="Proteomes" id="UP000603352"/>
    </source>
</evidence>
<sequence>MRPTYIICNEKFPTKFGIEVVNLSVFPVFLSEVGFILNKDKKYQISEFISIDGKNFPIKIESRESVRFIFEIYKMGISDFYIKKAYILTLCGYMKYGTSPALKDIIKLFKKMGVDHGKIV</sequence>
<gene>
    <name evidence="1" type="ORF">GCM10011505_46940</name>
</gene>
<reference evidence="2" key="1">
    <citation type="journal article" date="2019" name="Int. J. Syst. Evol. Microbiol.">
        <title>The Global Catalogue of Microorganisms (GCM) 10K type strain sequencing project: providing services to taxonomists for standard genome sequencing and annotation.</title>
        <authorList>
            <consortium name="The Broad Institute Genomics Platform"/>
            <consortium name="The Broad Institute Genome Sequencing Center for Infectious Disease"/>
            <person name="Wu L."/>
            <person name="Ma J."/>
        </authorList>
    </citation>
    <scope>NUCLEOTIDE SEQUENCE [LARGE SCALE GENOMIC DNA]</scope>
    <source>
        <strain evidence="2">CGMCC 1.10188</strain>
    </source>
</reference>
<name>A0ABQ1J606_9PROT</name>